<dbReference type="CDD" id="cd03354">
    <property type="entry name" value="LbH_SAT"/>
    <property type="match status" value="1"/>
</dbReference>
<evidence type="ECO:0000256" key="2">
    <source>
        <dbReference type="ARBA" id="ARBA00022679"/>
    </source>
</evidence>
<evidence type="ECO:0000313" key="5">
    <source>
        <dbReference type="EMBL" id="CDC74808.1"/>
    </source>
</evidence>
<protein>
    <submittedName>
        <fullName evidence="5">Serine acetyltransferase</fullName>
    </submittedName>
</protein>
<dbReference type="Proteomes" id="UP000017938">
    <property type="component" value="Unassembled WGS sequence"/>
</dbReference>
<proteinExistence type="inferred from homology"/>
<keyword evidence="2 5" id="KW-0808">Transferase</keyword>
<dbReference type="Gene3D" id="2.160.10.10">
    <property type="entry name" value="Hexapeptide repeat proteins"/>
    <property type="match status" value="1"/>
</dbReference>
<dbReference type="AlphaFoldDB" id="R6TMZ3"/>
<comment type="similarity">
    <text evidence="1">Belongs to the transferase hexapeptide repeat family.</text>
</comment>
<dbReference type="PANTHER" id="PTHR42811">
    <property type="entry name" value="SERINE ACETYLTRANSFERASE"/>
    <property type="match status" value="1"/>
</dbReference>
<keyword evidence="4" id="KW-0012">Acyltransferase</keyword>
<sequence length="179" mass="20282">MADKDFICDYLRMTGKHFSGCLYDYCRILLRHNLRYMWWYRKYCKNPSPLRKYKLFRLSGKFGLEIRPKECGKGLYLGHPYNITVGTDVVIGNYCNLYKGCTIGAENRGKRKGSPTLGDYVYVGINTTVIGNIHIGNDVMIAPNAFVNSDVPDHSVVIGNPAVIHHKDNATEGYIGFCD</sequence>
<dbReference type="Pfam" id="PF00132">
    <property type="entry name" value="Hexapep"/>
    <property type="match status" value="1"/>
</dbReference>
<organism evidence="5 6">
    <name type="scientific">Candidatus Colimorpha enterica</name>
    <dbReference type="NCBI Taxonomy" id="3083063"/>
    <lineage>
        <taxon>Bacteria</taxon>
        <taxon>Pseudomonadati</taxon>
        <taxon>Bacteroidota</taxon>
        <taxon>Bacteroidia</taxon>
        <taxon>Bacteroidales</taxon>
        <taxon>Candidatus Colimorpha</taxon>
    </lineage>
</organism>
<name>R6TMZ3_9BACT</name>
<dbReference type="EMBL" id="CBFW010000254">
    <property type="protein sequence ID" value="CDC74808.1"/>
    <property type="molecule type" value="Genomic_DNA"/>
</dbReference>
<dbReference type="InterPro" id="IPR045304">
    <property type="entry name" value="LbH_SAT"/>
</dbReference>
<comment type="caution">
    <text evidence="5">The sequence shown here is derived from an EMBL/GenBank/DDBJ whole genome shotgun (WGS) entry which is preliminary data.</text>
</comment>
<dbReference type="InterPro" id="IPR001451">
    <property type="entry name" value="Hexapep"/>
</dbReference>
<gene>
    <name evidence="5" type="ORF">BN580_01631</name>
</gene>
<dbReference type="InterPro" id="IPR018357">
    <property type="entry name" value="Hexapep_transf_CS"/>
</dbReference>
<keyword evidence="3" id="KW-0677">Repeat</keyword>
<reference evidence="5" key="1">
    <citation type="submission" date="2012-11" db="EMBL/GenBank/DDBJ databases">
        <title>Dependencies among metagenomic species, viruses, plasmids and units of genetic variation.</title>
        <authorList>
            <person name="Nielsen H.B."/>
            <person name="Almeida M."/>
            <person name="Juncker A.S."/>
            <person name="Rasmussen S."/>
            <person name="Li J."/>
            <person name="Sunagawa S."/>
            <person name="Plichta D."/>
            <person name="Gautier L."/>
            <person name="Le Chatelier E."/>
            <person name="Peletier E."/>
            <person name="Bonde I."/>
            <person name="Nielsen T."/>
            <person name="Manichanh C."/>
            <person name="Arumugam M."/>
            <person name="Batto J."/>
            <person name="Santos M.B.Q.D."/>
            <person name="Blom N."/>
            <person name="Borruel N."/>
            <person name="Burgdorf K.S."/>
            <person name="Boumezbeur F."/>
            <person name="Casellas F."/>
            <person name="Dore J."/>
            <person name="Guarner F."/>
            <person name="Hansen T."/>
            <person name="Hildebrand F."/>
            <person name="Kaas R.S."/>
            <person name="Kennedy S."/>
            <person name="Kristiansen K."/>
            <person name="Kultima J.R."/>
            <person name="Leonard P."/>
            <person name="Levenez F."/>
            <person name="Lund O."/>
            <person name="Moumen B."/>
            <person name="Le Paslier D."/>
            <person name="Pons N."/>
            <person name="Pedersen O."/>
            <person name="Prifti E."/>
            <person name="Qin J."/>
            <person name="Raes J."/>
            <person name="Tap J."/>
            <person name="Tims S."/>
            <person name="Ussery D.W."/>
            <person name="Yamada T."/>
            <person name="MetaHit consortium"/>
            <person name="Renault P."/>
            <person name="Sicheritz-Ponten T."/>
            <person name="Bork P."/>
            <person name="Wang J."/>
            <person name="Brunak S."/>
            <person name="Ehrlich S.D."/>
        </authorList>
    </citation>
    <scope>NUCLEOTIDE SEQUENCE [LARGE SCALE GENOMIC DNA]</scope>
</reference>
<accession>R6TMZ3</accession>
<evidence type="ECO:0000313" key="6">
    <source>
        <dbReference type="Proteomes" id="UP000017938"/>
    </source>
</evidence>
<evidence type="ECO:0000256" key="4">
    <source>
        <dbReference type="ARBA" id="ARBA00023315"/>
    </source>
</evidence>
<evidence type="ECO:0000256" key="1">
    <source>
        <dbReference type="ARBA" id="ARBA00007274"/>
    </source>
</evidence>
<evidence type="ECO:0000256" key="3">
    <source>
        <dbReference type="ARBA" id="ARBA00022737"/>
    </source>
</evidence>
<dbReference type="STRING" id="1263015.BN580_01631"/>
<dbReference type="GO" id="GO:0016746">
    <property type="term" value="F:acyltransferase activity"/>
    <property type="evidence" value="ECO:0007669"/>
    <property type="project" value="UniProtKB-KW"/>
</dbReference>
<dbReference type="SUPFAM" id="SSF51161">
    <property type="entry name" value="Trimeric LpxA-like enzymes"/>
    <property type="match status" value="1"/>
</dbReference>
<dbReference type="PROSITE" id="PS00101">
    <property type="entry name" value="HEXAPEP_TRANSFERASES"/>
    <property type="match status" value="1"/>
</dbReference>
<dbReference type="InterPro" id="IPR011004">
    <property type="entry name" value="Trimer_LpxA-like_sf"/>
</dbReference>